<evidence type="ECO:0000313" key="2">
    <source>
        <dbReference type="EMBL" id="RKX70832.1"/>
    </source>
</evidence>
<dbReference type="EMBL" id="QNBD01000116">
    <property type="protein sequence ID" value="RKX70832.1"/>
    <property type="molecule type" value="Genomic_DNA"/>
</dbReference>
<name>A0A660SJX1_UNCT6</name>
<sequence length="23" mass="2605">MVVAAKLLGIHRNTLSNKLKEIR</sequence>
<dbReference type="Gene3D" id="1.10.10.60">
    <property type="entry name" value="Homeodomain-like"/>
    <property type="match status" value="1"/>
</dbReference>
<dbReference type="InterPro" id="IPR002197">
    <property type="entry name" value="HTH_Fis"/>
</dbReference>
<organism evidence="2 3">
    <name type="scientific">candidate division TA06 bacterium</name>
    <dbReference type="NCBI Taxonomy" id="2250710"/>
    <lineage>
        <taxon>Bacteria</taxon>
        <taxon>Bacteria division TA06</taxon>
    </lineage>
</organism>
<evidence type="ECO:0000313" key="3">
    <source>
        <dbReference type="Proteomes" id="UP000271125"/>
    </source>
</evidence>
<feature type="domain" description="DNA binding HTH" evidence="1">
    <location>
        <begin position="4"/>
        <end position="21"/>
    </location>
</feature>
<accession>A0A660SJX1</accession>
<proteinExistence type="predicted"/>
<dbReference type="InterPro" id="IPR009057">
    <property type="entry name" value="Homeodomain-like_sf"/>
</dbReference>
<dbReference type="Proteomes" id="UP000271125">
    <property type="component" value="Unassembled WGS sequence"/>
</dbReference>
<dbReference type="Pfam" id="PF02954">
    <property type="entry name" value="HTH_8"/>
    <property type="match status" value="1"/>
</dbReference>
<dbReference type="GO" id="GO:0043565">
    <property type="term" value="F:sequence-specific DNA binding"/>
    <property type="evidence" value="ECO:0007669"/>
    <property type="project" value="InterPro"/>
</dbReference>
<dbReference type="AlphaFoldDB" id="A0A660SJX1"/>
<comment type="caution">
    <text evidence="2">The sequence shown here is derived from an EMBL/GenBank/DDBJ whole genome shotgun (WGS) entry which is preliminary data.</text>
</comment>
<reference evidence="2 3" key="1">
    <citation type="submission" date="2018-06" db="EMBL/GenBank/DDBJ databases">
        <title>Extensive metabolic versatility and redundancy in microbially diverse, dynamic hydrothermal sediments.</title>
        <authorList>
            <person name="Dombrowski N."/>
            <person name="Teske A."/>
            <person name="Baker B.J."/>
        </authorList>
    </citation>
    <scope>NUCLEOTIDE SEQUENCE [LARGE SCALE GENOMIC DNA]</scope>
    <source>
        <strain evidence="2">B10_G13</strain>
    </source>
</reference>
<protein>
    <recommendedName>
        <fullName evidence="1">DNA binding HTH domain-containing protein</fullName>
    </recommendedName>
</protein>
<evidence type="ECO:0000259" key="1">
    <source>
        <dbReference type="Pfam" id="PF02954"/>
    </source>
</evidence>
<gene>
    <name evidence="2" type="ORF">DRP43_03005</name>
</gene>
<dbReference type="SUPFAM" id="SSF46689">
    <property type="entry name" value="Homeodomain-like"/>
    <property type="match status" value="1"/>
</dbReference>